<sequence>MNRQQRPTLKNGVDLQLQSAFNDGNWAVVIRLAEKRARTFNDQYYEIFKLCAESQLDDPSAKFSAITAIDKFIKDGTVVKDADGIDLLEWAAQGLNDEDDFSATLGPLRARLVKASPKDRISASRCLESCLLHWDLVSAQQVFSPGSDVHVLEHCYYTSVSGTAPRSPLPRRKLISAKTSPQSPPEKKKLYGMLALKQMQRAAQLSEQVADEGETAKPQPRSIQTEEEILLLYDIVEKHGTPEDFEKIVSSPVFCPLVQFRKGRKELFLRVITKQQGQEDYEAVYQLCKDCLSTEDENGQPNLLGADWKVWKHFIDAAAKVKIVEPDVEETVQQLLLKFIKSPNLRPIYKRIILLARVSAAFNLASNDEADLADGEPASFRLKELVNYVKDQSTSAACFDDVKEFVEKLSPPAVKYLAYDFAPKLADETEDELQSVRVRTLSLKLQYFAATCPSMYTTVPGDRPLRKCVVTGTEVEPSSAGPCFGTVAQAALEVHKSLAELASKHASIEGEIKPELAVVIALCNIQLAFPPSTDISNSPLSLAPLLRALLLLEHQLSLTPKHGIISLLLVQLHLLTGSTSRARDIWETLGVKRTIMDSLAPIFYDRLSTISPALISPSDNWGWELMELLHSHYTVSLKLRMPRRLIDAFESSSYSSVIDIPEFMENLRWSCTRAMSLVEEARTERLLGEHFAEVLTDPRFTEVTDETKLIETIDYGSFPSWDCSSRPPIYSRLRIGPTSTNRRAHLSLIAEAFHEVLSYKPPSIYKASAAAAIPEQVFVLETLSQLSNSATKFLHGSQKDFTPQEATYFEAIGLLSTLVPFTTGISRSAPIPDEFAQIVVTLKIALDTLKLDIATSAEISSQITTLSSLHSLAILRDTAAAVKNAAQWIISFNDREKERDRSGKSNLPKEVIAQIKDLVVASEAALKEGKDSVGKLKDKVLGRDFEPAVRRWIFEDGEDILEVVGEGATEKLVKSWETNVKGWTHVKWS</sequence>
<evidence type="ECO:0000313" key="1">
    <source>
        <dbReference type="EMBL" id="KAF4470192.1"/>
    </source>
</evidence>
<reference evidence="1 2" key="1">
    <citation type="submission" date="2020-01" db="EMBL/GenBank/DDBJ databases">
        <title>Identification and distribution of gene clusters putatively required for synthesis of sphingolipid metabolism inhibitors in phylogenetically diverse species of the filamentous fungus Fusarium.</title>
        <authorList>
            <person name="Kim H.-S."/>
            <person name="Busman M."/>
            <person name="Brown D.W."/>
            <person name="Divon H."/>
            <person name="Uhlig S."/>
            <person name="Proctor R.H."/>
        </authorList>
    </citation>
    <scope>NUCLEOTIDE SEQUENCE [LARGE SCALE GENOMIC DNA]</scope>
    <source>
        <strain evidence="1 2">NRRL 20459</strain>
    </source>
</reference>
<name>A0A8H4PLB3_9HYPO</name>
<dbReference type="EMBL" id="JAADYS010000384">
    <property type="protein sequence ID" value="KAF4470192.1"/>
    <property type="molecule type" value="Genomic_DNA"/>
</dbReference>
<dbReference type="Pfam" id="PF09797">
    <property type="entry name" value="NatB_MDM20"/>
    <property type="match status" value="1"/>
</dbReference>
<dbReference type="OrthoDB" id="1874341at2759"/>
<accession>A0A8H4PLB3</accession>
<gene>
    <name evidence="1" type="ORF">FALBO_2911</name>
</gene>
<keyword evidence="2" id="KW-1185">Reference proteome</keyword>
<dbReference type="InterPro" id="IPR019183">
    <property type="entry name" value="NAA25_NatB_aux_su"/>
</dbReference>
<dbReference type="Proteomes" id="UP000554235">
    <property type="component" value="Unassembled WGS sequence"/>
</dbReference>
<evidence type="ECO:0008006" key="3">
    <source>
        <dbReference type="Google" id="ProtNLM"/>
    </source>
</evidence>
<organism evidence="1 2">
    <name type="scientific">Fusarium albosuccineum</name>
    <dbReference type="NCBI Taxonomy" id="1237068"/>
    <lineage>
        <taxon>Eukaryota</taxon>
        <taxon>Fungi</taxon>
        <taxon>Dikarya</taxon>
        <taxon>Ascomycota</taxon>
        <taxon>Pezizomycotina</taxon>
        <taxon>Sordariomycetes</taxon>
        <taxon>Hypocreomycetidae</taxon>
        <taxon>Hypocreales</taxon>
        <taxon>Nectriaceae</taxon>
        <taxon>Fusarium</taxon>
        <taxon>Fusarium decemcellulare species complex</taxon>
    </lineage>
</organism>
<protein>
    <recommendedName>
        <fullName evidence="3">N-acetyltransferase B complex non catalytic subunit</fullName>
    </recommendedName>
</protein>
<evidence type="ECO:0000313" key="2">
    <source>
        <dbReference type="Proteomes" id="UP000554235"/>
    </source>
</evidence>
<dbReference type="AlphaFoldDB" id="A0A8H4PLB3"/>
<comment type="caution">
    <text evidence="1">The sequence shown here is derived from an EMBL/GenBank/DDBJ whole genome shotgun (WGS) entry which is preliminary data.</text>
</comment>
<proteinExistence type="predicted"/>